<keyword evidence="4 9" id="KW-0812">Transmembrane</keyword>
<dbReference type="InterPro" id="IPR010917">
    <property type="entry name" value="TonB_rcpt_CS"/>
</dbReference>
<dbReference type="Pfam" id="PF13715">
    <property type="entry name" value="CarbopepD_reg_2"/>
    <property type="match status" value="1"/>
</dbReference>
<evidence type="ECO:0000256" key="8">
    <source>
        <dbReference type="ARBA" id="ARBA00023237"/>
    </source>
</evidence>
<evidence type="ECO:0000313" key="12">
    <source>
        <dbReference type="EMBL" id="PKQ66466.1"/>
    </source>
</evidence>
<keyword evidence="13" id="KW-1185">Reference proteome</keyword>
<dbReference type="InterPro" id="IPR039426">
    <property type="entry name" value="TonB-dep_rcpt-like"/>
</dbReference>
<dbReference type="Gene3D" id="2.60.40.1120">
    <property type="entry name" value="Carboxypeptidase-like, regulatory domain"/>
    <property type="match status" value="1"/>
</dbReference>
<dbReference type="SUPFAM" id="SSF49464">
    <property type="entry name" value="Carboxypeptidase regulatory domain-like"/>
    <property type="match status" value="1"/>
</dbReference>
<name>A0A2N3I834_9BACT</name>
<keyword evidence="3 9" id="KW-1134">Transmembrane beta strand</keyword>
<feature type="domain" description="TonB-dependent receptor plug" evidence="11">
    <location>
        <begin position="111"/>
        <end position="217"/>
    </location>
</feature>
<keyword evidence="8 9" id="KW-0998">Cell outer membrane</keyword>
<dbReference type="Gene3D" id="2.40.170.20">
    <property type="entry name" value="TonB-dependent receptor, beta-barrel domain"/>
    <property type="match status" value="1"/>
</dbReference>
<dbReference type="InterPro" id="IPR008969">
    <property type="entry name" value="CarboxyPept-like_regulatory"/>
</dbReference>
<evidence type="ECO:0000256" key="2">
    <source>
        <dbReference type="ARBA" id="ARBA00022448"/>
    </source>
</evidence>
<dbReference type="InterPro" id="IPR023997">
    <property type="entry name" value="TonB-dep_OMP_SusC/RagA_CS"/>
</dbReference>
<evidence type="ECO:0000256" key="9">
    <source>
        <dbReference type="PROSITE-ProRule" id="PRU01360"/>
    </source>
</evidence>
<dbReference type="AlphaFoldDB" id="A0A2N3I834"/>
<comment type="similarity">
    <text evidence="9">Belongs to the TonB-dependent receptor family.</text>
</comment>
<evidence type="ECO:0000259" key="11">
    <source>
        <dbReference type="Pfam" id="PF07715"/>
    </source>
</evidence>
<dbReference type="PROSITE" id="PS52016">
    <property type="entry name" value="TONB_DEPENDENT_REC_3"/>
    <property type="match status" value="1"/>
</dbReference>
<dbReference type="Pfam" id="PF07715">
    <property type="entry name" value="Plug"/>
    <property type="match status" value="1"/>
</dbReference>
<evidence type="ECO:0000256" key="1">
    <source>
        <dbReference type="ARBA" id="ARBA00004571"/>
    </source>
</evidence>
<dbReference type="NCBIfam" id="TIGR04057">
    <property type="entry name" value="SusC_RagA_signa"/>
    <property type="match status" value="1"/>
</dbReference>
<dbReference type="InterPro" id="IPR012910">
    <property type="entry name" value="Plug_dom"/>
</dbReference>
<evidence type="ECO:0000256" key="5">
    <source>
        <dbReference type="ARBA" id="ARBA00022729"/>
    </source>
</evidence>
<feature type="signal peptide" evidence="10">
    <location>
        <begin position="1"/>
        <end position="21"/>
    </location>
</feature>
<sequence>MKNILLTICLCVLGFALYAQDDVVKGKILDSSGLPLPGVNIIVKGTTNGTSTDFDGNYELKCAMGDELIFSFMGFKTQTITVTSRTVNCTLLEDTEMLDELVVVGYGVQKKSNMTGSVTNIKADDLKTVTTPNIANMLQGKAAGVYVSANSGRPGAAPRIRIRGKSTLSGSVDPLWVVDGVIQAEAPDLNAQDIESTTILKDASATALYGSRAANGVVLVTTRSAQANQSKISVSVKTGVSDLSLGNFSMMNAAEMTDYIKSFGNGYADLDWFTEDAQNVDTDWFDEGTKLGVVQDYGISFSGGNDKMKTYISGNVYDESGAVKGYDYTRYSGRMNVDYKIREYLTLHPKMSFTYKDIEDKQQGVSEMFLNMPYDRPRDDNGNIINPKDEAVGWIGRDRSNSIYDLQWNYSESTTLKLSPSLGFDVNIAPGLTFVSSNSFDYQHHNSMSYTDPQSSSGQNDGGSISNYHWKSLNRFSNQLLRFTKSIDEHFFTVMAAYEYNNYEWSTTKAQKNGVVSGTSILDAGAEMKNIEGSKDHYAFKSYLFNANYSYSSRYMAQFSFRRDGSSKFGEDTRFGNFYSISGGWNIHNEDFFDIKEINVLKLRASYGVLGNTPGDYTVNNKSNYHPSKELYSITNQYNGVPVISANQLGNDDLTWEKTYSTNFAVDLRVFDRFDINMEYYIKDTKDLLYYVSLPATSGFNGYWENIGAVKNKGVEFMIGADIFKAKDNNFAWHIDANVGFNTNEVQELYENKEFTSGNKIRREGEDMDTWYMRKWAGVNSEDGKPQWEVIGEDGTTSLTSNYNDATNQIVGAASPDFFGGLSSVMSYKNFSLNMNLDFVSGIDIYNSSRELYDNDGAYASFNSMSLKSGWSRWTKPGDIATHPQALNGGNSLSNKTSSRYLENGSFLKLRNVTLNYSFAGCKEKSLLNNLSVYVSAENLLTITDFSGVDPEVGNEDSEGETSQYGDYAIPRRFMFGFNFSF</sequence>
<evidence type="ECO:0000256" key="3">
    <source>
        <dbReference type="ARBA" id="ARBA00022452"/>
    </source>
</evidence>
<evidence type="ECO:0000256" key="4">
    <source>
        <dbReference type="ARBA" id="ARBA00022692"/>
    </source>
</evidence>
<dbReference type="InterPro" id="IPR036942">
    <property type="entry name" value="Beta-barrel_TonB_sf"/>
</dbReference>
<accession>A0A2N3I834</accession>
<dbReference type="PROSITE" id="PS01156">
    <property type="entry name" value="TONB_DEPENDENT_REC_2"/>
    <property type="match status" value="1"/>
</dbReference>
<dbReference type="SUPFAM" id="SSF56935">
    <property type="entry name" value="Porins"/>
    <property type="match status" value="1"/>
</dbReference>
<evidence type="ECO:0000256" key="7">
    <source>
        <dbReference type="ARBA" id="ARBA00023136"/>
    </source>
</evidence>
<dbReference type="RefSeq" id="WP_101309814.1">
    <property type="nucleotide sequence ID" value="NZ_MVDE01000014.1"/>
</dbReference>
<evidence type="ECO:0000256" key="6">
    <source>
        <dbReference type="ARBA" id="ARBA00023077"/>
    </source>
</evidence>
<organism evidence="12 13">
    <name type="scientific">Labilibaculum manganireducens</name>
    <dbReference type="NCBI Taxonomy" id="1940525"/>
    <lineage>
        <taxon>Bacteria</taxon>
        <taxon>Pseudomonadati</taxon>
        <taxon>Bacteroidota</taxon>
        <taxon>Bacteroidia</taxon>
        <taxon>Marinilabiliales</taxon>
        <taxon>Marinifilaceae</taxon>
        <taxon>Labilibaculum</taxon>
    </lineage>
</organism>
<dbReference type="GO" id="GO:0009279">
    <property type="term" value="C:cell outer membrane"/>
    <property type="evidence" value="ECO:0007669"/>
    <property type="project" value="UniProtKB-SubCell"/>
</dbReference>
<keyword evidence="2 9" id="KW-0813">Transport</keyword>
<comment type="caution">
    <text evidence="12">The sequence shown here is derived from an EMBL/GenBank/DDBJ whole genome shotgun (WGS) entry which is preliminary data.</text>
</comment>
<comment type="subcellular location">
    <subcellularLocation>
        <location evidence="1 9">Cell outer membrane</location>
        <topology evidence="1 9">Multi-pass membrane protein</topology>
    </subcellularLocation>
</comment>
<reference evidence="12 13" key="1">
    <citation type="journal article" date="2017" name="Front. Microbiol.">
        <title>Labilibaculum manganireducens gen. nov., sp. nov. and Labilibaculum filiforme sp. nov., Novel Bacteroidetes Isolated from Subsurface Sediments of the Baltic Sea.</title>
        <authorList>
            <person name="Vandieken V."/>
            <person name="Marshall I.P."/>
            <person name="Niemann H."/>
            <person name="Engelen B."/>
            <person name="Cypionka H."/>
        </authorList>
    </citation>
    <scope>NUCLEOTIDE SEQUENCE [LARGE SCALE GENOMIC DNA]</scope>
    <source>
        <strain evidence="12 13">59.10-2M</strain>
    </source>
</reference>
<dbReference type="NCBIfam" id="TIGR04056">
    <property type="entry name" value="OMP_RagA_SusC"/>
    <property type="match status" value="1"/>
</dbReference>
<keyword evidence="5 10" id="KW-0732">Signal</keyword>
<feature type="chain" id="PRO_5014988513" description="TonB-dependent receptor plug domain-containing protein" evidence="10">
    <location>
        <begin position="22"/>
        <end position="982"/>
    </location>
</feature>
<gene>
    <name evidence="12" type="ORF">BZG01_10580</name>
</gene>
<dbReference type="Gene3D" id="2.170.130.10">
    <property type="entry name" value="TonB-dependent receptor, plug domain"/>
    <property type="match status" value="1"/>
</dbReference>
<keyword evidence="7 9" id="KW-0472">Membrane</keyword>
<dbReference type="Proteomes" id="UP000233618">
    <property type="component" value="Unassembled WGS sequence"/>
</dbReference>
<evidence type="ECO:0000256" key="10">
    <source>
        <dbReference type="SAM" id="SignalP"/>
    </source>
</evidence>
<dbReference type="EMBL" id="MVDE01000014">
    <property type="protein sequence ID" value="PKQ66466.1"/>
    <property type="molecule type" value="Genomic_DNA"/>
</dbReference>
<evidence type="ECO:0000313" key="13">
    <source>
        <dbReference type="Proteomes" id="UP000233618"/>
    </source>
</evidence>
<proteinExistence type="inferred from homology"/>
<protein>
    <recommendedName>
        <fullName evidence="11">TonB-dependent receptor plug domain-containing protein</fullName>
    </recommendedName>
</protein>
<dbReference type="FunFam" id="2.170.130.10:FF:000008">
    <property type="entry name" value="SusC/RagA family TonB-linked outer membrane protein"/>
    <property type="match status" value="1"/>
</dbReference>
<keyword evidence="6" id="KW-0798">TonB box</keyword>
<dbReference type="InterPro" id="IPR023996">
    <property type="entry name" value="TonB-dep_OMP_SusC/RagA"/>
</dbReference>
<dbReference type="InterPro" id="IPR037066">
    <property type="entry name" value="Plug_dom_sf"/>
</dbReference>